<dbReference type="AlphaFoldDB" id="A0A2S0L5L1"/>
<sequence>MATRQQFVQTAVSYLGAVRGSAKHRRLIDIFNQHKPDGWPMNYVAPWCAASVSAWAYELGIGNLIPASANCGTMISKAKQMGIWIESDSYTPSPGDLILYDWQDSGYGDNAGGPDHVGVVVSVGGGMITVIEGNKGASSVVGYRSVPINGRYIRGFVRPNFDGVSTAPPSSSSGNYGLYKVNSSTGLNVRKGPGTNYARIATLSNGTPLRIVEMSGNWGRSVGAGGWVCMDYLTKTGATSAPTYTPSSTSAYAAGRTYQLISDMRVRTGPGTGYRQRAYSELTADGKRHALAGSLACLRAGTQVTCLEMRGDWMRIPSGWICARQGSKVYIK</sequence>
<dbReference type="InterPro" id="IPR038765">
    <property type="entry name" value="Papain-like_cys_pep_sf"/>
</dbReference>
<dbReference type="Pfam" id="PF05257">
    <property type="entry name" value="CHAP"/>
    <property type="match status" value="1"/>
</dbReference>
<evidence type="ECO:0000256" key="1">
    <source>
        <dbReference type="ARBA" id="ARBA00001561"/>
    </source>
</evidence>
<gene>
    <name evidence="5" type="ORF">C5Q96_06910</name>
</gene>
<dbReference type="GO" id="GO:0008745">
    <property type="term" value="F:N-acetylmuramoyl-L-alanine amidase activity"/>
    <property type="evidence" value="ECO:0007669"/>
    <property type="project" value="UniProtKB-EC"/>
</dbReference>
<dbReference type="EC" id="3.5.1.28" evidence="2"/>
<dbReference type="RefSeq" id="WP_106057645.1">
    <property type="nucleotide sequence ID" value="NZ_CP027228.1"/>
</dbReference>
<organism evidence="5 6">
    <name type="scientific">Mogibacterium diversum</name>
    <dbReference type="NCBI Taxonomy" id="114527"/>
    <lineage>
        <taxon>Bacteria</taxon>
        <taxon>Bacillati</taxon>
        <taxon>Bacillota</taxon>
        <taxon>Clostridia</taxon>
        <taxon>Peptostreptococcales</taxon>
        <taxon>Anaerovoracaceae</taxon>
        <taxon>Mogibacterium</taxon>
    </lineage>
</organism>
<dbReference type="EMBL" id="CP027228">
    <property type="protein sequence ID" value="AVM48590.1"/>
    <property type="molecule type" value="Genomic_DNA"/>
</dbReference>
<dbReference type="SUPFAM" id="SSF54001">
    <property type="entry name" value="Cysteine proteinases"/>
    <property type="match status" value="1"/>
</dbReference>
<accession>A0A2S0L5L1</accession>
<protein>
    <recommendedName>
        <fullName evidence="2">N-acetylmuramoyl-L-alanine amidase</fullName>
        <ecNumber evidence="2">3.5.1.28</ecNumber>
    </recommendedName>
</protein>
<dbReference type="Pfam" id="PF08239">
    <property type="entry name" value="SH3_3"/>
    <property type="match status" value="1"/>
</dbReference>
<proteinExistence type="predicted"/>
<evidence type="ECO:0000313" key="6">
    <source>
        <dbReference type="Proteomes" id="UP000237883"/>
    </source>
</evidence>
<dbReference type="KEGG" id="mdv:C5Q96_06910"/>
<reference evidence="6" key="1">
    <citation type="submission" date="2018-02" db="EMBL/GenBank/DDBJ databases">
        <authorList>
            <person name="Holder M.E."/>
            <person name="Ajami N.J."/>
            <person name="Petrosino J.F."/>
        </authorList>
    </citation>
    <scope>NUCLEOTIDE SEQUENCE [LARGE SCALE GENOMIC DNA]</scope>
    <source>
        <strain evidence="6">CCUG 47132</strain>
    </source>
</reference>
<dbReference type="PANTHER" id="PTHR34408">
    <property type="entry name" value="FAMILY PROTEIN, PUTATIVE-RELATED"/>
    <property type="match status" value="1"/>
</dbReference>
<dbReference type="PANTHER" id="PTHR34408:SF2">
    <property type="entry name" value="CELL WALL-BINDING PROTEIN YWSB"/>
    <property type="match status" value="1"/>
</dbReference>
<dbReference type="Gene3D" id="2.30.30.40">
    <property type="entry name" value="SH3 Domains"/>
    <property type="match status" value="1"/>
</dbReference>
<evidence type="ECO:0000313" key="5">
    <source>
        <dbReference type="EMBL" id="AVM48590.1"/>
    </source>
</evidence>
<evidence type="ECO:0000259" key="3">
    <source>
        <dbReference type="Pfam" id="PF05257"/>
    </source>
</evidence>
<dbReference type="OrthoDB" id="9765879at2"/>
<evidence type="ECO:0000256" key="2">
    <source>
        <dbReference type="ARBA" id="ARBA00011901"/>
    </source>
</evidence>
<feature type="domain" description="Peptidase C51" evidence="3">
    <location>
        <begin position="45"/>
        <end position="134"/>
    </location>
</feature>
<dbReference type="InterPro" id="IPR007921">
    <property type="entry name" value="CHAP_dom"/>
</dbReference>
<feature type="domain" description="SH3b" evidence="4">
    <location>
        <begin position="186"/>
        <end position="232"/>
    </location>
</feature>
<comment type="catalytic activity">
    <reaction evidence="1">
        <text>Hydrolyzes the link between N-acetylmuramoyl residues and L-amino acid residues in certain cell-wall glycopeptides.</text>
        <dbReference type="EC" id="3.5.1.28"/>
    </reaction>
</comment>
<dbReference type="Proteomes" id="UP000237883">
    <property type="component" value="Chromosome"/>
</dbReference>
<dbReference type="InterPro" id="IPR052354">
    <property type="entry name" value="Cell_Wall_Dynamics_Protein"/>
</dbReference>
<keyword evidence="6" id="KW-1185">Reference proteome</keyword>
<name>A0A2S0L5L1_9FIRM</name>
<evidence type="ECO:0000259" key="4">
    <source>
        <dbReference type="Pfam" id="PF08239"/>
    </source>
</evidence>
<dbReference type="GeneID" id="78391992"/>
<dbReference type="InterPro" id="IPR003646">
    <property type="entry name" value="SH3-like_bac-type"/>
</dbReference>